<organism evidence="1">
    <name type="scientific">bioreactor metagenome</name>
    <dbReference type="NCBI Taxonomy" id="1076179"/>
    <lineage>
        <taxon>unclassified sequences</taxon>
        <taxon>metagenomes</taxon>
        <taxon>ecological metagenomes</taxon>
    </lineage>
</organism>
<name>A0A644ZMC1_9ZZZZ</name>
<protein>
    <submittedName>
        <fullName evidence="1">Uncharacterized protein</fullName>
    </submittedName>
</protein>
<dbReference type="EMBL" id="VSSQ01009557">
    <property type="protein sequence ID" value="MPM41972.1"/>
    <property type="molecule type" value="Genomic_DNA"/>
</dbReference>
<sequence length="80" mass="8615">MPAAGACAFCYGSDKAIPLRAENFAAFRASTLDDIAAVCRLHALTEPVNLAPLTLLGLEGTYHPNTPRFISRIPQTLCLR</sequence>
<dbReference type="AlphaFoldDB" id="A0A644ZMC1"/>
<gene>
    <name evidence="1" type="ORF">SDC9_88634</name>
</gene>
<proteinExistence type="predicted"/>
<reference evidence="1" key="1">
    <citation type="submission" date="2019-08" db="EMBL/GenBank/DDBJ databases">
        <authorList>
            <person name="Kucharzyk K."/>
            <person name="Murdoch R.W."/>
            <person name="Higgins S."/>
            <person name="Loffler F."/>
        </authorList>
    </citation>
    <scope>NUCLEOTIDE SEQUENCE</scope>
</reference>
<accession>A0A644ZMC1</accession>
<evidence type="ECO:0000313" key="1">
    <source>
        <dbReference type="EMBL" id="MPM41972.1"/>
    </source>
</evidence>
<comment type="caution">
    <text evidence="1">The sequence shown here is derived from an EMBL/GenBank/DDBJ whole genome shotgun (WGS) entry which is preliminary data.</text>
</comment>